<feature type="transmembrane region" description="Helical" evidence="2">
    <location>
        <begin position="194"/>
        <end position="215"/>
    </location>
</feature>
<dbReference type="PANTHER" id="PTHR40465:SF1">
    <property type="entry name" value="DUF6534 DOMAIN-CONTAINING PROTEIN"/>
    <property type="match status" value="1"/>
</dbReference>
<evidence type="ECO:0000256" key="2">
    <source>
        <dbReference type="SAM" id="Phobius"/>
    </source>
</evidence>
<feature type="transmembrane region" description="Helical" evidence="2">
    <location>
        <begin position="81"/>
        <end position="103"/>
    </location>
</feature>
<dbReference type="EMBL" id="JBANRG010000025">
    <property type="protein sequence ID" value="KAK7453988.1"/>
    <property type="molecule type" value="Genomic_DNA"/>
</dbReference>
<feature type="region of interest" description="Disordered" evidence="1">
    <location>
        <begin position="261"/>
        <end position="285"/>
    </location>
</feature>
<gene>
    <name evidence="4" type="ORF">VKT23_011500</name>
</gene>
<dbReference type="Pfam" id="PF20152">
    <property type="entry name" value="DUF6534"/>
    <property type="match status" value="1"/>
</dbReference>
<feature type="transmembrane region" description="Helical" evidence="2">
    <location>
        <begin position="165"/>
        <end position="188"/>
    </location>
</feature>
<evidence type="ECO:0000313" key="4">
    <source>
        <dbReference type="EMBL" id="KAK7453988.1"/>
    </source>
</evidence>
<keyword evidence="2" id="KW-0812">Transmembrane</keyword>
<organism evidence="4 5">
    <name type="scientific">Marasmiellus scandens</name>
    <dbReference type="NCBI Taxonomy" id="2682957"/>
    <lineage>
        <taxon>Eukaryota</taxon>
        <taxon>Fungi</taxon>
        <taxon>Dikarya</taxon>
        <taxon>Basidiomycota</taxon>
        <taxon>Agaricomycotina</taxon>
        <taxon>Agaricomycetes</taxon>
        <taxon>Agaricomycetidae</taxon>
        <taxon>Agaricales</taxon>
        <taxon>Marasmiineae</taxon>
        <taxon>Omphalotaceae</taxon>
        <taxon>Marasmiellus</taxon>
    </lineage>
</organism>
<protein>
    <recommendedName>
        <fullName evidence="3">DUF6534 domain-containing protein</fullName>
    </recommendedName>
</protein>
<feature type="domain" description="DUF6534" evidence="3">
    <location>
        <begin position="128"/>
        <end position="219"/>
    </location>
</feature>
<feature type="transmembrane region" description="Helical" evidence="2">
    <location>
        <begin position="123"/>
        <end position="144"/>
    </location>
</feature>
<accession>A0ABR1JCG9</accession>
<dbReference type="InterPro" id="IPR045339">
    <property type="entry name" value="DUF6534"/>
</dbReference>
<name>A0ABR1JCG9_9AGAR</name>
<evidence type="ECO:0000313" key="5">
    <source>
        <dbReference type="Proteomes" id="UP001498398"/>
    </source>
</evidence>
<keyword evidence="2" id="KW-0472">Membrane</keyword>
<sequence length="285" mass="31802">MSVNSPLSTLDFDSLVVHFGDLDQFKRVTPQIIVSATTWVFLYNLTSNETSGYYCPQYTLIALTVQAFFVRRIWLFDSKRYRLPIILAIGMGFQLGGNIYTLYQGQIAKDVSELWAADHVMLAYYAIAAAVDVLIAGFMIYLLWERRISNKGVKFNHSTRIIYRLTILSINSGLWTAIFAIGVLILSIVNEGGLQFSIFYFPLAHLYSNCLLANLTTRNYIKTSLDSNLSTLGGVNVINLTNRSGTHEAAAPRVIISTETHKSSDYDPPAVSDAPFKTDMHSSAV</sequence>
<comment type="caution">
    <text evidence="4">The sequence shown here is derived from an EMBL/GenBank/DDBJ whole genome shotgun (WGS) entry which is preliminary data.</text>
</comment>
<dbReference type="PANTHER" id="PTHR40465">
    <property type="entry name" value="CHROMOSOME 1, WHOLE GENOME SHOTGUN SEQUENCE"/>
    <property type="match status" value="1"/>
</dbReference>
<proteinExistence type="predicted"/>
<evidence type="ECO:0000256" key="1">
    <source>
        <dbReference type="SAM" id="MobiDB-lite"/>
    </source>
</evidence>
<feature type="compositionally biased region" description="Basic and acidic residues" evidence="1">
    <location>
        <begin position="276"/>
        <end position="285"/>
    </location>
</feature>
<keyword evidence="2" id="KW-1133">Transmembrane helix</keyword>
<evidence type="ECO:0000259" key="3">
    <source>
        <dbReference type="Pfam" id="PF20152"/>
    </source>
</evidence>
<dbReference type="Proteomes" id="UP001498398">
    <property type="component" value="Unassembled WGS sequence"/>
</dbReference>
<feature type="transmembrane region" description="Helical" evidence="2">
    <location>
        <begin position="51"/>
        <end position="69"/>
    </location>
</feature>
<keyword evidence="5" id="KW-1185">Reference proteome</keyword>
<reference evidence="4 5" key="1">
    <citation type="submission" date="2024-01" db="EMBL/GenBank/DDBJ databases">
        <title>A draft genome for the cacao thread blight pathogen Marasmiellus scandens.</title>
        <authorList>
            <person name="Baruah I.K."/>
            <person name="Leung J."/>
            <person name="Bukari Y."/>
            <person name="Amoako-Attah I."/>
            <person name="Meinhardt L.W."/>
            <person name="Bailey B.A."/>
            <person name="Cohen S.P."/>
        </authorList>
    </citation>
    <scope>NUCLEOTIDE SEQUENCE [LARGE SCALE GENOMIC DNA]</scope>
    <source>
        <strain evidence="4 5">GH-19</strain>
    </source>
</reference>